<evidence type="ECO:0000259" key="8">
    <source>
        <dbReference type="Pfam" id="PF00082"/>
    </source>
</evidence>
<dbReference type="InterPro" id="IPR022398">
    <property type="entry name" value="Peptidase_S8_His-AS"/>
</dbReference>
<evidence type="ECO:0000256" key="4">
    <source>
        <dbReference type="ARBA" id="ARBA00022825"/>
    </source>
</evidence>
<evidence type="ECO:0000256" key="5">
    <source>
        <dbReference type="PIRSR" id="PIRSR615500-1"/>
    </source>
</evidence>
<dbReference type="PANTHER" id="PTHR43806">
    <property type="entry name" value="PEPTIDASE S8"/>
    <property type="match status" value="1"/>
</dbReference>
<organism evidence="9 10">
    <name type="scientific">Thermoactinomyces daqus</name>
    <dbReference type="NCBI Taxonomy" id="1329516"/>
    <lineage>
        <taxon>Bacteria</taxon>
        <taxon>Bacillati</taxon>
        <taxon>Bacillota</taxon>
        <taxon>Bacilli</taxon>
        <taxon>Bacillales</taxon>
        <taxon>Thermoactinomycetaceae</taxon>
        <taxon>Thermoactinomyces</taxon>
    </lineage>
</organism>
<gene>
    <name evidence="9" type="ORF">H1164_02595</name>
</gene>
<dbReference type="OrthoDB" id="9798386at2"/>
<sequence length="707" mass="78241">MRKFVLAGSEIDLVRPKKGVDVNSWHNSWSAAADVRYMQRDRSYQLNEGGLEGRERESSLSFSYLEQIRASEAWSKVPPSSPSDRPVIVAVIDTGVDLHHPDLSPLLVPGVNILNRQEAPQDHFGHGTEVAGVVAATWGGLRREGAVGAGKIMPIKVMENGSDGEVYYTVEGMEAAIKRKADIIVLAQGSWTYSKLMEEAVQDAEKKGVLVVAAAGNAESDLNGNTVYDSPLYYPAAFPTVLAVGSVKNNGLHEPTSNQGDGLDLTAPGNRIATTRLGGGFTTDSGTSFAAPQAAGVAALLWQRHRDYTPGQIRQLLKQTAQKKPGEPRWDRQKGFGILDAARALSGKLKRDPYEPNDERHQAMSLSLDQEMDAVLRPGDRDWFRLELPCPGTLVIHLRQNRGHFQKTRLFVENPQEKDVRSYQLQGMNQLRVPVERNDVFLGFSSPAGDVPVSYSFQVNFIPRADRYEPNDRLAQAAQLALPGKQEVIEATLHKQGDQDWYRLPLPRSGEAEVKVEPLTPRFDPVLLQMPQDDWHNWKIDQHGAGEAESLRVPGGKGDLLFSVSDYGGNIISEPYHLVITVRPAIGDGKDHSTPDKAALLSSAKWVKGALAGGGIPDWYVISSTREETVTFLYQADQPVKRLEWAVYDHHFYALSGGTVTLAKGERFSQTLSLPSGRHYIRVRTEEGGPVLYQIQLKNKKWKKNRR</sequence>
<keyword evidence="3 6" id="KW-0378">Hydrolase</keyword>
<proteinExistence type="inferred from homology"/>
<dbReference type="EMBL" id="JACEIP010000003">
    <property type="protein sequence ID" value="MBA4541791.1"/>
    <property type="molecule type" value="Genomic_DNA"/>
</dbReference>
<dbReference type="GO" id="GO:0006508">
    <property type="term" value="P:proteolysis"/>
    <property type="evidence" value="ECO:0007669"/>
    <property type="project" value="UniProtKB-KW"/>
</dbReference>
<dbReference type="PROSITE" id="PS51892">
    <property type="entry name" value="SUBTILASE"/>
    <property type="match status" value="1"/>
</dbReference>
<dbReference type="PANTHER" id="PTHR43806:SF11">
    <property type="entry name" value="CEREVISIN-RELATED"/>
    <property type="match status" value="1"/>
</dbReference>
<name>A0A7W1X821_9BACL</name>
<feature type="active site" description="Charge relay system" evidence="5 6">
    <location>
        <position position="93"/>
    </location>
</feature>
<dbReference type="InterPro" id="IPR023827">
    <property type="entry name" value="Peptidase_S8_Asp-AS"/>
</dbReference>
<evidence type="ECO:0000256" key="6">
    <source>
        <dbReference type="PROSITE-ProRule" id="PRU01240"/>
    </source>
</evidence>
<evidence type="ECO:0000256" key="7">
    <source>
        <dbReference type="RuleBase" id="RU003355"/>
    </source>
</evidence>
<reference evidence="9 10" key="1">
    <citation type="submission" date="2020-07" db="EMBL/GenBank/DDBJ databases">
        <authorList>
            <person name="Feng H."/>
        </authorList>
    </citation>
    <scope>NUCLEOTIDE SEQUENCE [LARGE SCALE GENOMIC DNA]</scope>
    <source>
        <strain evidence="10">s-11</strain>
    </source>
</reference>
<dbReference type="InterPro" id="IPR036852">
    <property type="entry name" value="Peptidase_S8/S53_dom_sf"/>
</dbReference>
<feature type="active site" description="Charge relay system" evidence="5 6">
    <location>
        <position position="288"/>
    </location>
</feature>
<evidence type="ECO:0000256" key="3">
    <source>
        <dbReference type="ARBA" id="ARBA00022801"/>
    </source>
</evidence>
<dbReference type="GO" id="GO:0004252">
    <property type="term" value="F:serine-type endopeptidase activity"/>
    <property type="evidence" value="ECO:0007669"/>
    <property type="project" value="UniProtKB-UniRule"/>
</dbReference>
<dbReference type="InterPro" id="IPR050131">
    <property type="entry name" value="Peptidase_S8_subtilisin-like"/>
</dbReference>
<dbReference type="InterPro" id="IPR023828">
    <property type="entry name" value="Peptidase_S8_Ser-AS"/>
</dbReference>
<comment type="caution">
    <text evidence="9">The sequence shown here is derived from an EMBL/GenBank/DDBJ whole genome shotgun (WGS) entry which is preliminary data.</text>
</comment>
<dbReference type="PRINTS" id="PR00723">
    <property type="entry name" value="SUBTILISIN"/>
</dbReference>
<protein>
    <submittedName>
        <fullName evidence="9">S8 family serine peptidase</fullName>
    </submittedName>
</protein>
<dbReference type="InterPro" id="IPR000209">
    <property type="entry name" value="Peptidase_S8/S53_dom"/>
</dbReference>
<dbReference type="PROSITE" id="PS00138">
    <property type="entry name" value="SUBTILASE_SER"/>
    <property type="match status" value="1"/>
</dbReference>
<dbReference type="SUPFAM" id="SSF52743">
    <property type="entry name" value="Subtilisin-like"/>
    <property type="match status" value="1"/>
</dbReference>
<evidence type="ECO:0000256" key="2">
    <source>
        <dbReference type="ARBA" id="ARBA00022670"/>
    </source>
</evidence>
<keyword evidence="4 6" id="KW-0720">Serine protease</keyword>
<evidence type="ECO:0000313" key="9">
    <source>
        <dbReference type="EMBL" id="MBA4541791.1"/>
    </source>
</evidence>
<comment type="similarity">
    <text evidence="1 6 7">Belongs to the peptidase S8 family.</text>
</comment>
<dbReference type="PROSITE" id="PS00136">
    <property type="entry name" value="SUBTILASE_ASP"/>
    <property type="match status" value="1"/>
</dbReference>
<keyword evidence="2 6" id="KW-0645">Protease</keyword>
<evidence type="ECO:0000256" key="1">
    <source>
        <dbReference type="ARBA" id="ARBA00011073"/>
    </source>
</evidence>
<dbReference type="Proteomes" id="UP000530514">
    <property type="component" value="Unassembled WGS sequence"/>
</dbReference>
<dbReference type="RefSeq" id="WP_160173824.1">
    <property type="nucleotide sequence ID" value="NZ_JPST01000014.1"/>
</dbReference>
<dbReference type="InterPro" id="IPR015500">
    <property type="entry name" value="Peptidase_S8_subtilisin-rel"/>
</dbReference>
<dbReference type="Gene3D" id="2.60.120.380">
    <property type="match status" value="3"/>
</dbReference>
<feature type="domain" description="Peptidase S8/S53" evidence="8">
    <location>
        <begin position="87"/>
        <end position="337"/>
    </location>
</feature>
<accession>A0A7W1X821</accession>
<evidence type="ECO:0000313" key="10">
    <source>
        <dbReference type="Proteomes" id="UP000530514"/>
    </source>
</evidence>
<feature type="active site" description="Charge relay system" evidence="5 6">
    <location>
        <position position="126"/>
    </location>
</feature>
<dbReference type="AlphaFoldDB" id="A0A7W1X821"/>
<dbReference type="Pfam" id="PF00082">
    <property type="entry name" value="Peptidase_S8"/>
    <property type="match status" value="1"/>
</dbReference>
<dbReference type="PROSITE" id="PS00137">
    <property type="entry name" value="SUBTILASE_HIS"/>
    <property type="match status" value="1"/>
</dbReference>
<dbReference type="Gene3D" id="3.40.50.200">
    <property type="entry name" value="Peptidase S8/S53 domain"/>
    <property type="match status" value="1"/>
</dbReference>
<keyword evidence="10" id="KW-1185">Reference proteome</keyword>